<evidence type="ECO:0000256" key="4">
    <source>
        <dbReference type="NCBIfam" id="TIGR00655"/>
    </source>
</evidence>
<gene>
    <name evidence="3 6" type="primary">purU</name>
    <name evidence="6" type="ORF">GCM10023333_20170</name>
</gene>
<comment type="function">
    <text evidence="3">Catalyzes the hydrolysis of 10-formyltetrahydrofolate (formyl-FH4) to formate and tetrahydrofolate (FH4).</text>
</comment>
<dbReference type="SUPFAM" id="SSF55021">
    <property type="entry name" value="ACT-like"/>
    <property type="match status" value="1"/>
</dbReference>
<dbReference type="InterPro" id="IPR002376">
    <property type="entry name" value="Formyl_transf_N"/>
</dbReference>
<comment type="similarity">
    <text evidence="3">Belongs to the PurU family.</text>
</comment>
<dbReference type="PIRSF" id="PIRSF036480">
    <property type="entry name" value="FormyFH4_hydr"/>
    <property type="match status" value="1"/>
</dbReference>
<evidence type="ECO:0000256" key="1">
    <source>
        <dbReference type="ARBA" id="ARBA00022563"/>
    </source>
</evidence>
<evidence type="ECO:0000313" key="6">
    <source>
        <dbReference type="EMBL" id="GAA4886724.1"/>
    </source>
</evidence>
<organism evidence="6 7">
    <name type="scientific">Ferrimonas pelagia</name>
    <dbReference type="NCBI Taxonomy" id="1177826"/>
    <lineage>
        <taxon>Bacteria</taxon>
        <taxon>Pseudomonadati</taxon>
        <taxon>Pseudomonadota</taxon>
        <taxon>Gammaproteobacteria</taxon>
        <taxon>Alteromonadales</taxon>
        <taxon>Ferrimonadaceae</taxon>
        <taxon>Ferrimonas</taxon>
    </lineage>
</organism>
<comment type="caution">
    <text evidence="6">The sequence shown here is derived from an EMBL/GenBank/DDBJ whole genome shotgun (WGS) entry which is preliminary data.</text>
</comment>
<dbReference type="EC" id="3.5.1.10" evidence="3 4"/>
<dbReference type="InterPro" id="IPR045865">
    <property type="entry name" value="ACT-like_dom_sf"/>
</dbReference>
<dbReference type="Pfam" id="PF00551">
    <property type="entry name" value="Formyl_trans_N"/>
    <property type="match status" value="1"/>
</dbReference>
<dbReference type="PRINTS" id="PR01575">
    <property type="entry name" value="FFH4HYDRLASE"/>
</dbReference>
<dbReference type="CDD" id="cd04875">
    <property type="entry name" value="ACT_F4HF-DF"/>
    <property type="match status" value="1"/>
</dbReference>
<reference evidence="7" key="1">
    <citation type="journal article" date="2019" name="Int. J. Syst. Evol. Microbiol.">
        <title>The Global Catalogue of Microorganisms (GCM) 10K type strain sequencing project: providing services to taxonomists for standard genome sequencing and annotation.</title>
        <authorList>
            <consortium name="The Broad Institute Genomics Platform"/>
            <consortium name="The Broad Institute Genome Sequencing Center for Infectious Disease"/>
            <person name="Wu L."/>
            <person name="Ma J."/>
        </authorList>
    </citation>
    <scope>NUCLEOTIDE SEQUENCE [LARGE SCALE GENOMIC DNA]</scope>
    <source>
        <strain evidence="7">JCM 18401</strain>
    </source>
</reference>
<keyword evidence="2 3" id="KW-0378">Hydrolase</keyword>
<protein>
    <recommendedName>
        <fullName evidence="3 4">Formyltetrahydrofolate deformylase</fullName>
        <ecNumber evidence="3 4">3.5.1.10</ecNumber>
    </recommendedName>
    <alternativeName>
        <fullName evidence="3">Formyl-FH(4) hydrolase</fullName>
    </alternativeName>
</protein>
<proteinExistence type="inferred from homology"/>
<dbReference type="EMBL" id="BAABJZ010000067">
    <property type="protein sequence ID" value="GAA4886724.1"/>
    <property type="molecule type" value="Genomic_DNA"/>
</dbReference>
<evidence type="ECO:0000313" key="7">
    <source>
        <dbReference type="Proteomes" id="UP001499988"/>
    </source>
</evidence>
<dbReference type="Proteomes" id="UP001499988">
    <property type="component" value="Unassembled WGS sequence"/>
</dbReference>
<dbReference type="Gene3D" id="3.30.70.260">
    <property type="match status" value="1"/>
</dbReference>
<dbReference type="HAMAP" id="MF_01927">
    <property type="entry name" value="PurU"/>
    <property type="match status" value="1"/>
</dbReference>
<name>A0ABP9ET50_9GAMM</name>
<feature type="active site" evidence="3">
    <location>
        <position position="252"/>
    </location>
</feature>
<dbReference type="InterPro" id="IPR041729">
    <property type="entry name" value="Formyl-FH4-Hydrolase_C"/>
</dbReference>
<keyword evidence="1 3" id="KW-0554">One-carbon metabolism</keyword>
<keyword evidence="3" id="KW-0658">Purine biosynthesis</keyword>
<evidence type="ECO:0000256" key="2">
    <source>
        <dbReference type="ARBA" id="ARBA00022801"/>
    </source>
</evidence>
<keyword evidence="7" id="KW-1185">Reference proteome</keyword>
<dbReference type="InterPro" id="IPR036477">
    <property type="entry name" value="Formyl_transf_N_sf"/>
</dbReference>
<dbReference type="NCBIfam" id="NF004684">
    <property type="entry name" value="PRK06027.1"/>
    <property type="match status" value="1"/>
</dbReference>
<dbReference type="CDD" id="cd08648">
    <property type="entry name" value="FMT_core_Formyl-FH4-Hydrolase_C"/>
    <property type="match status" value="1"/>
</dbReference>
<dbReference type="SUPFAM" id="SSF53328">
    <property type="entry name" value="Formyltransferase"/>
    <property type="match status" value="1"/>
</dbReference>
<dbReference type="PANTHER" id="PTHR42706:SF1">
    <property type="entry name" value="FORMYLTETRAHYDROFOLATE DEFORMYLASE 2, MITOCHONDRIAL"/>
    <property type="match status" value="1"/>
</dbReference>
<feature type="domain" description="Formyl transferase N-terminal" evidence="5">
    <location>
        <begin position="113"/>
        <end position="288"/>
    </location>
</feature>
<dbReference type="InterPro" id="IPR004810">
    <property type="entry name" value="PurU"/>
</dbReference>
<evidence type="ECO:0000259" key="5">
    <source>
        <dbReference type="Pfam" id="PF00551"/>
    </source>
</evidence>
<dbReference type="InterPro" id="IPR044074">
    <property type="entry name" value="PurU_ACT"/>
</dbReference>
<evidence type="ECO:0000256" key="3">
    <source>
        <dbReference type="HAMAP-Rule" id="MF_01927"/>
    </source>
</evidence>
<comment type="pathway">
    <text evidence="3">Purine metabolism; IMP biosynthesis via de novo pathway; formate from 10-formyl-5,6,7,8-tetrahydrofolate: step 1/1.</text>
</comment>
<dbReference type="Gene3D" id="3.40.50.170">
    <property type="entry name" value="Formyl transferase, N-terminal domain"/>
    <property type="match status" value="1"/>
</dbReference>
<comment type="catalytic activity">
    <reaction evidence="3">
        <text>(6R)-10-formyltetrahydrofolate + H2O = (6S)-5,6,7,8-tetrahydrofolate + formate + H(+)</text>
        <dbReference type="Rhea" id="RHEA:19833"/>
        <dbReference type="ChEBI" id="CHEBI:15377"/>
        <dbReference type="ChEBI" id="CHEBI:15378"/>
        <dbReference type="ChEBI" id="CHEBI:15740"/>
        <dbReference type="ChEBI" id="CHEBI:57453"/>
        <dbReference type="ChEBI" id="CHEBI:195366"/>
        <dbReference type="EC" id="3.5.1.10"/>
    </reaction>
</comment>
<dbReference type="PANTHER" id="PTHR42706">
    <property type="entry name" value="FORMYLTETRAHYDROFOLATE DEFORMYLASE"/>
    <property type="match status" value="1"/>
</dbReference>
<dbReference type="NCBIfam" id="TIGR00655">
    <property type="entry name" value="PurU"/>
    <property type="match status" value="1"/>
</dbReference>
<accession>A0ABP9ET50</accession>
<sequence>MPCVLDPAHWSHDSAEVPASMEKPNPTQFVLTLKCPDRLGVMARYSGCLHQHGAFITEVSHYGDPDTKAFFSRTEFDDRHMECTFEQFLTDFAELAHELDMEYQLRPVQQKPKLMLAVSRDDHCLNMLLTKWRSGALPVEIVGVLSNHDDLRPLVEWYGIPYHHLPISKETKPQQEEQILALLQQTQADYLILARYMQILSDSLCEKLEGRAINIHHSFLPSFKGAKPYHQAHKRGVKVIGATAHFVTADLDEGPIICQEVKSVDHRATVSRYVHIGHDIEAITLADAVRLVAEQRVVLNEGRTVIL</sequence>